<dbReference type="PANTHER" id="PTHR18921">
    <property type="entry name" value="MYOSIN HEAVY CHAIN - RELATED"/>
    <property type="match status" value="1"/>
</dbReference>
<evidence type="ECO:0000256" key="3">
    <source>
        <dbReference type="ARBA" id="ARBA00023054"/>
    </source>
</evidence>
<dbReference type="GO" id="GO:0031267">
    <property type="term" value="F:small GTPase binding"/>
    <property type="evidence" value="ECO:0007669"/>
    <property type="project" value="TreeGrafter"/>
</dbReference>
<proteinExistence type="predicted"/>
<comment type="subcellular location">
    <subcellularLocation>
        <location evidence="1">Golgi apparatus</location>
    </subcellularLocation>
</comment>
<dbReference type="PROSITE" id="PS50913">
    <property type="entry name" value="GRIP"/>
    <property type="match status" value="1"/>
</dbReference>
<evidence type="ECO:0000313" key="6">
    <source>
        <dbReference type="EMBL" id="JAS46923.1"/>
    </source>
</evidence>
<feature type="non-terminal residue" evidence="6">
    <location>
        <position position="102"/>
    </location>
</feature>
<protein>
    <recommendedName>
        <fullName evidence="5">GRIP domain-containing protein</fullName>
    </recommendedName>
</protein>
<accession>A0A1B6FAH4</accession>
<dbReference type="InterPro" id="IPR000237">
    <property type="entry name" value="GRIP_dom"/>
</dbReference>
<feature type="region of interest" description="Disordered" evidence="4">
    <location>
        <begin position="76"/>
        <end position="102"/>
    </location>
</feature>
<evidence type="ECO:0000256" key="2">
    <source>
        <dbReference type="ARBA" id="ARBA00023034"/>
    </source>
</evidence>
<dbReference type="GO" id="GO:0007030">
    <property type="term" value="P:Golgi organization"/>
    <property type="evidence" value="ECO:0007669"/>
    <property type="project" value="TreeGrafter"/>
</dbReference>
<gene>
    <name evidence="6" type="ORF">g.47127</name>
</gene>
<name>A0A1B6FAH4_9HEMI</name>
<keyword evidence="3" id="KW-0175">Coiled coil</keyword>
<dbReference type="EMBL" id="GECZ01022846">
    <property type="protein sequence ID" value="JAS46923.1"/>
    <property type="molecule type" value="Transcribed_RNA"/>
</dbReference>
<dbReference type="GO" id="GO:0006888">
    <property type="term" value="P:endoplasmic reticulum to Golgi vesicle-mediated transport"/>
    <property type="evidence" value="ECO:0007669"/>
    <property type="project" value="TreeGrafter"/>
</dbReference>
<organism evidence="6">
    <name type="scientific">Cuerna arida</name>
    <dbReference type="NCBI Taxonomy" id="1464854"/>
    <lineage>
        <taxon>Eukaryota</taxon>
        <taxon>Metazoa</taxon>
        <taxon>Ecdysozoa</taxon>
        <taxon>Arthropoda</taxon>
        <taxon>Hexapoda</taxon>
        <taxon>Insecta</taxon>
        <taxon>Pterygota</taxon>
        <taxon>Neoptera</taxon>
        <taxon>Paraneoptera</taxon>
        <taxon>Hemiptera</taxon>
        <taxon>Auchenorrhyncha</taxon>
        <taxon>Membracoidea</taxon>
        <taxon>Cicadellidae</taxon>
        <taxon>Cicadellinae</taxon>
        <taxon>Proconiini</taxon>
        <taxon>Cuerna</taxon>
    </lineage>
</organism>
<dbReference type="PANTHER" id="PTHR18921:SF2">
    <property type="entry name" value="THYROID RECEPTOR-INTERACTING PROTEIN 11"/>
    <property type="match status" value="1"/>
</dbReference>
<evidence type="ECO:0000259" key="5">
    <source>
        <dbReference type="PROSITE" id="PS50913"/>
    </source>
</evidence>
<evidence type="ECO:0000256" key="4">
    <source>
        <dbReference type="SAM" id="MobiDB-lite"/>
    </source>
</evidence>
<dbReference type="AlphaFoldDB" id="A0A1B6FAH4"/>
<feature type="compositionally biased region" description="Basic and acidic residues" evidence="4">
    <location>
        <begin position="89"/>
        <end position="102"/>
    </location>
</feature>
<dbReference type="GO" id="GO:0005794">
    <property type="term" value="C:Golgi apparatus"/>
    <property type="evidence" value="ECO:0007669"/>
    <property type="project" value="UniProtKB-SubCell"/>
</dbReference>
<feature type="domain" description="GRIP" evidence="5">
    <location>
        <begin position="2"/>
        <end position="56"/>
    </location>
</feature>
<keyword evidence="2" id="KW-0333">Golgi apparatus</keyword>
<feature type="non-terminal residue" evidence="6">
    <location>
        <position position="1"/>
    </location>
</feature>
<reference evidence="6" key="1">
    <citation type="submission" date="2015-11" db="EMBL/GenBank/DDBJ databases">
        <title>De novo transcriptome assembly of four potential Pierce s Disease insect vectors from Arizona vineyards.</title>
        <authorList>
            <person name="Tassone E.E."/>
        </authorList>
    </citation>
    <scope>NUCLEOTIDE SEQUENCE</scope>
</reference>
<evidence type="ECO:0000256" key="1">
    <source>
        <dbReference type="ARBA" id="ARBA00004555"/>
    </source>
</evidence>
<sequence>NVQDTKVDKLLIRNLIVNLFSTQSNLQLSTAQHQILRIVAAVLDFSETDKKKCNLSTESSDSADVSLSDAFVQFLEKESGNSTDGDSSTSRKKEEFADRMRQ</sequence>